<sequence length="187" mass="18403">MKLFKVLAVSAVVALSGGAASAAVIFADTVISSSGGGVSDGIATPGDRTDVDNALGGADNTFYSLGLGGDIVLGFSTLGTGPVTTWEVTFGDIGTHLESANVFAVLGGVETLIGEVQNANAQGGQSLNFVGVFDSIKIVDTSPAGGGSIDGFDLDAVSVSAVPLPASALLLLGGLAGMGAMRRRKKA</sequence>
<evidence type="ECO:0000256" key="1">
    <source>
        <dbReference type="SAM" id="Phobius"/>
    </source>
</evidence>
<evidence type="ECO:0000313" key="3">
    <source>
        <dbReference type="EMBL" id="MCV3273776.1"/>
    </source>
</evidence>
<name>A0ABT3BJM2_9RHOB</name>
<keyword evidence="1" id="KW-0812">Transmembrane</keyword>
<feature type="signal peptide" evidence="2">
    <location>
        <begin position="1"/>
        <end position="22"/>
    </location>
</feature>
<dbReference type="Proteomes" id="UP001208690">
    <property type="component" value="Unassembled WGS sequence"/>
</dbReference>
<dbReference type="RefSeq" id="WP_263845984.1">
    <property type="nucleotide sequence ID" value="NZ_JALIEB010000020.1"/>
</dbReference>
<feature type="transmembrane region" description="Helical" evidence="1">
    <location>
        <begin position="162"/>
        <end position="181"/>
    </location>
</feature>
<dbReference type="NCBIfam" id="TIGR03370">
    <property type="entry name" value="VPLPA-CTERM"/>
    <property type="match status" value="1"/>
</dbReference>
<feature type="chain" id="PRO_5045603124" evidence="2">
    <location>
        <begin position="23"/>
        <end position="187"/>
    </location>
</feature>
<evidence type="ECO:0000313" key="4">
    <source>
        <dbReference type="Proteomes" id="UP001208690"/>
    </source>
</evidence>
<protein>
    <submittedName>
        <fullName evidence="3">VPLPA-CTERM sorting domain-containing protein</fullName>
    </submittedName>
</protein>
<keyword evidence="1" id="KW-1133">Transmembrane helix</keyword>
<organism evidence="3 4">
    <name type="scientific">Roseobacter sinensis</name>
    <dbReference type="NCBI Taxonomy" id="2931391"/>
    <lineage>
        <taxon>Bacteria</taxon>
        <taxon>Pseudomonadati</taxon>
        <taxon>Pseudomonadota</taxon>
        <taxon>Alphaproteobacteria</taxon>
        <taxon>Rhodobacterales</taxon>
        <taxon>Roseobacteraceae</taxon>
        <taxon>Roseobacter</taxon>
    </lineage>
</organism>
<dbReference type="EMBL" id="JALIEB010000020">
    <property type="protein sequence ID" value="MCV3273776.1"/>
    <property type="molecule type" value="Genomic_DNA"/>
</dbReference>
<evidence type="ECO:0000256" key="2">
    <source>
        <dbReference type="SAM" id="SignalP"/>
    </source>
</evidence>
<reference evidence="3 4" key="1">
    <citation type="submission" date="2022-04" db="EMBL/GenBank/DDBJ databases">
        <title>Roseobacter sp. WL0113 is a bacterium isolated from neritic sediment.</title>
        <authorList>
            <person name="Wang L."/>
            <person name="He W."/>
            <person name="Zhang D.-F."/>
        </authorList>
    </citation>
    <scope>NUCLEOTIDE SEQUENCE [LARGE SCALE GENOMIC DNA]</scope>
    <source>
        <strain evidence="3 4">WL0113</strain>
    </source>
</reference>
<keyword evidence="2" id="KW-0732">Signal</keyword>
<gene>
    <name evidence="3" type="ORF">MUB52_20270</name>
</gene>
<dbReference type="InterPro" id="IPR022472">
    <property type="entry name" value="VPLPA-CTERM"/>
</dbReference>
<comment type="caution">
    <text evidence="3">The sequence shown here is derived from an EMBL/GenBank/DDBJ whole genome shotgun (WGS) entry which is preliminary data.</text>
</comment>
<accession>A0ABT3BJM2</accession>
<keyword evidence="4" id="KW-1185">Reference proteome</keyword>
<proteinExistence type="predicted"/>
<keyword evidence="1" id="KW-0472">Membrane</keyword>